<evidence type="ECO:0000313" key="2">
    <source>
        <dbReference type="EMBL" id="EDO43907.1"/>
    </source>
</evidence>
<dbReference type="InParanoid" id="A7RX58"/>
<organism evidence="2 3">
    <name type="scientific">Nematostella vectensis</name>
    <name type="common">Starlet sea anemone</name>
    <dbReference type="NCBI Taxonomy" id="45351"/>
    <lineage>
        <taxon>Eukaryota</taxon>
        <taxon>Metazoa</taxon>
        <taxon>Cnidaria</taxon>
        <taxon>Anthozoa</taxon>
        <taxon>Hexacorallia</taxon>
        <taxon>Actiniaria</taxon>
        <taxon>Edwardsiidae</taxon>
        <taxon>Nematostella</taxon>
    </lineage>
</organism>
<dbReference type="OrthoDB" id="5966536at2759"/>
<evidence type="ECO:0000256" key="1">
    <source>
        <dbReference type="SAM" id="MobiDB-lite"/>
    </source>
</evidence>
<accession>A7RX58</accession>
<dbReference type="EMBL" id="DS469549">
    <property type="protein sequence ID" value="EDO43907.1"/>
    <property type="molecule type" value="Genomic_DNA"/>
</dbReference>
<dbReference type="GO" id="GO:0007166">
    <property type="term" value="P:cell surface receptor signaling pathway"/>
    <property type="evidence" value="ECO:0007669"/>
    <property type="project" value="InterPro"/>
</dbReference>
<dbReference type="InterPro" id="IPR036537">
    <property type="entry name" value="Adaptor_Cbl_N_dom_sf"/>
</dbReference>
<gene>
    <name evidence="2" type="ORF">NEMVEDRAFT_v1g241289</name>
</gene>
<protein>
    <submittedName>
        <fullName evidence="2">Uncharacterized protein</fullName>
    </submittedName>
</protein>
<dbReference type="AlphaFoldDB" id="A7RX58"/>
<feature type="region of interest" description="Disordered" evidence="1">
    <location>
        <begin position="159"/>
        <end position="195"/>
    </location>
</feature>
<proteinExistence type="predicted"/>
<sequence length="195" mass="21853">MKNEKLKSYTSKVKMAASAASATSFATPGSVFAMVDNILCAVANARHNKTYIVKFVPMVKQITKVLNGADASFIRHAEFYSDLRETLKKIEQHVKECSLRGKWAKKLMAKKDQKMLEEMGRHIDHLITRIVFSFAQRVELMNIARQKAAQKKLNFSVIEEEDDVDTNPSESETSSTYGETASLASVEDSSIGLER</sequence>
<feature type="compositionally biased region" description="Low complexity" evidence="1">
    <location>
        <begin position="169"/>
        <end position="182"/>
    </location>
</feature>
<dbReference type="Proteomes" id="UP000001593">
    <property type="component" value="Unassembled WGS sequence"/>
</dbReference>
<evidence type="ECO:0000313" key="3">
    <source>
        <dbReference type="Proteomes" id="UP000001593"/>
    </source>
</evidence>
<dbReference type="OMA" id="CAVANAR"/>
<dbReference type="KEGG" id="nve:5515919"/>
<dbReference type="Gene3D" id="1.20.930.20">
    <property type="entry name" value="Adaptor protein Cbl, N-terminal domain"/>
    <property type="match status" value="1"/>
</dbReference>
<name>A7RX58_NEMVE</name>
<keyword evidence="3" id="KW-1185">Reference proteome</keyword>
<dbReference type="HOGENOM" id="CLU_1397870_0_0_1"/>
<reference evidence="2 3" key="1">
    <citation type="journal article" date="2007" name="Science">
        <title>Sea anemone genome reveals ancestral eumetazoan gene repertoire and genomic organization.</title>
        <authorList>
            <person name="Putnam N.H."/>
            <person name="Srivastava M."/>
            <person name="Hellsten U."/>
            <person name="Dirks B."/>
            <person name="Chapman J."/>
            <person name="Salamov A."/>
            <person name="Terry A."/>
            <person name="Shapiro H."/>
            <person name="Lindquist E."/>
            <person name="Kapitonov V.V."/>
            <person name="Jurka J."/>
            <person name="Genikhovich G."/>
            <person name="Grigoriev I.V."/>
            <person name="Lucas S.M."/>
            <person name="Steele R.E."/>
            <person name="Finnerty J.R."/>
            <person name="Technau U."/>
            <person name="Martindale M.Q."/>
            <person name="Rokhsar D.S."/>
        </authorList>
    </citation>
    <scope>NUCLEOTIDE SEQUENCE [LARGE SCALE GENOMIC DNA]</scope>
    <source>
        <strain evidence="3">CH2 X CH6</strain>
    </source>
</reference>